<dbReference type="InterPro" id="IPR005069">
    <property type="entry name" value="Nucl-diP-sugar_transferase"/>
</dbReference>
<proteinExistence type="predicted"/>
<dbReference type="EMBL" id="LSYV01000023">
    <property type="protein sequence ID" value="KXZ49344.1"/>
    <property type="molecule type" value="Genomic_DNA"/>
</dbReference>
<dbReference type="GO" id="GO:0005794">
    <property type="term" value="C:Golgi apparatus"/>
    <property type="evidence" value="ECO:0007669"/>
    <property type="project" value="TreeGrafter"/>
</dbReference>
<dbReference type="PANTHER" id="PTHR47032:SF1">
    <property type="entry name" value="UDP-D-XYLOSE:L-FUCOSE ALPHA-1,3-D-XYLOSYLTRANSFERASE-RELATED"/>
    <property type="match status" value="1"/>
</dbReference>
<dbReference type="PANTHER" id="PTHR47032">
    <property type="entry name" value="UDP-D-XYLOSE:L-FUCOSE ALPHA-1,3-D-XYLOSYLTRANSFERASE-RELATED"/>
    <property type="match status" value="1"/>
</dbReference>
<dbReference type="Proteomes" id="UP000075714">
    <property type="component" value="Unassembled WGS sequence"/>
</dbReference>
<evidence type="ECO:0000313" key="2">
    <source>
        <dbReference type="EMBL" id="KXZ49344.1"/>
    </source>
</evidence>
<dbReference type="OrthoDB" id="523104at2759"/>
<comment type="caution">
    <text evidence="2">The sequence shown here is derived from an EMBL/GenBank/DDBJ whole genome shotgun (WGS) entry which is preliminary data.</text>
</comment>
<name>A0A150GHP5_GONPE</name>
<protein>
    <recommendedName>
        <fullName evidence="1">Nucleotide-diphospho-sugar transferase domain-containing protein</fullName>
    </recommendedName>
</protein>
<sequence>MDGLRAAAVDISHLSCRKSLVILGMTNEEALTHTVPLFLQSMSRVRLSGGRDGGRTLDTALVLVAWSRAALRMCAGLQGEYRHQCVRDKEHRAARGSFNFHDTGFHALGFAKIKYILNGLSAGHDVVFLDTDVIMMADPLPYLLTHGSDLSASLEKCSVANDTLSFNDPDFMNSTKSVPPLNIGTLYFKATPGVARCVSNWALDMYGQVPWRPLVWDQDVYRLIMIKCTRHHGLRWQPLDPRVVQSACFPFCGCSFPDDAISGDSLGDPAPGRPFVEGRACAPEHWDGWLLRHFPCSGDSGSKGVLMKNLLEGMATNSAAVISKKWKRRRR</sequence>
<evidence type="ECO:0000313" key="3">
    <source>
        <dbReference type="Proteomes" id="UP000075714"/>
    </source>
</evidence>
<dbReference type="GO" id="GO:0016757">
    <property type="term" value="F:glycosyltransferase activity"/>
    <property type="evidence" value="ECO:0007669"/>
    <property type="project" value="TreeGrafter"/>
</dbReference>
<gene>
    <name evidence="2" type="ORF">GPECTOR_22g938</name>
</gene>
<dbReference type="InterPro" id="IPR052636">
    <property type="entry name" value="UDP-D-xylose:L-fucose_XylT"/>
</dbReference>
<dbReference type="AlphaFoldDB" id="A0A150GHP5"/>
<evidence type="ECO:0000259" key="1">
    <source>
        <dbReference type="Pfam" id="PF03407"/>
    </source>
</evidence>
<keyword evidence="3" id="KW-1185">Reference proteome</keyword>
<organism evidence="2 3">
    <name type="scientific">Gonium pectorale</name>
    <name type="common">Green alga</name>
    <dbReference type="NCBI Taxonomy" id="33097"/>
    <lineage>
        <taxon>Eukaryota</taxon>
        <taxon>Viridiplantae</taxon>
        <taxon>Chlorophyta</taxon>
        <taxon>core chlorophytes</taxon>
        <taxon>Chlorophyceae</taxon>
        <taxon>CS clade</taxon>
        <taxon>Chlamydomonadales</taxon>
        <taxon>Volvocaceae</taxon>
        <taxon>Gonium</taxon>
    </lineage>
</organism>
<accession>A0A150GHP5</accession>
<dbReference type="Pfam" id="PF03407">
    <property type="entry name" value="Nucleotid_trans"/>
    <property type="match status" value="1"/>
</dbReference>
<reference evidence="3" key="1">
    <citation type="journal article" date="2016" name="Nat. Commun.">
        <title>The Gonium pectorale genome demonstrates co-option of cell cycle regulation during the evolution of multicellularity.</title>
        <authorList>
            <person name="Hanschen E.R."/>
            <person name="Marriage T.N."/>
            <person name="Ferris P.J."/>
            <person name="Hamaji T."/>
            <person name="Toyoda A."/>
            <person name="Fujiyama A."/>
            <person name="Neme R."/>
            <person name="Noguchi H."/>
            <person name="Minakuchi Y."/>
            <person name="Suzuki M."/>
            <person name="Kawai-Toyooka H."/>
            <person name="Smith D.R."/>
            <person name="Sparks H."/>
            <person name="Anderson J."/>
            <person name="Bakaric R."/>
            <person name="Luria V."/>
            <person name="Karger A."/>
            <person name="Kirschner M.W."/>
            <person name="Durand P.M."/>
            <person name="Michod R.E."/>
            <person name="Nozaki H."/>
            <person name="Olson B.J."/>
        </authorList>
    </citation>
    <scope>NUCLEOTIDE SEQUENCE [LARGE SCALE GENOMIC DNA]</scope>
    <source>
        <strain evidence="3">NIES-2863</strain>
    </source>
</reference>
<feature type="domain" description="Nucleotide-diphospho-sugar transferase" evidence="1">
    <location>
        <begin position="60"/>
        <end position="249"/>
    </location>
</feature>